<dbReference type="GeneID" id="98674128"/>
<keyword evidence="5" id="KW-0998">Cell outer membrane</keyword>
<dbReference type="InterPro" id="IPR033985">
    <property type="entry name" value="SusD-like_N"/>
</dbReference>
<keyword evidence="3" id="KW-0732">Signal</keyword>
<evidence type="ECO:0008006" key="10">
    <source>
        <dbReference type="Google" id="ProtNLM"/>
    </source>
</evidence>
<dbReference type="GO" id="GO:0009279">
    <property type="term" value="C:cell outer membrane"/>
    <property type="evidence" value="ECO:0007669"/>
    <property type="project" value="UniProtKB-SubCell"/>
</dbReference>
<organism evidence="8 9">
    <name type="scientific">Alistipes dispar</name>
    <dbReference type="NCBI Taxonomy" id="2585119"/>
    <lineage>
        <taxon>Bacteria</taxon>
        <taxon>Pseudomonadati</taxon>
        <taxon>Bacteroidota</taxon>
        <taxon>Bacteroidia</taxon>
        <taxon>Bacteroidales</taxon>
        <taxon>Rikenellaceae</taxon>
        <taxon>Alistipes</taxon>
    </lineage>
</organism>
<feature type="domain" description="SusD-like N-terminal" evidence="7">
    <location>
        <begin position="91"/>
        <end position="201"/>
    </location>
</feature>
<dbReference type="EMBL" id="AP019736">
    <property type="protein sequence ID" value="BBL07503.1"/>
    <property type="molecule type" value="Genomic_DNA"/>
</dbReference>
<reference evidence="9" key="1">
    <citation type="submission" date="2019-06" db="EMBL/GenBank/DDBJ databases">
        <title>Alistipes onderdonkii subsp. vulgaris subsp. nov., Alistipes dispar sp. nov. and Alistipes communis sp. nov., isolated from human faeces, and creation of Alistipes onderdonkii subsp. onderdonkii subsp. nov.</title>
        <authorList>
            <person name="Sakamoto M."/>
            <person name="Ikeyama N."/>
            <person name="Ogata Y."/>
            <person name="Suda W."/>
            <person name="Iino T."/>
            <person name="Hattori M."/>
            <person name="Ohkuma M."/>
        </authorList>
    </citation>
    <scope>NUCLEOTIDE SEQUENCE [LARGE SCALE GENOMIC DNA]</scope>
    <source>
        <strain evidence="9">5CPEGH6</strain>
    </source>
</reference>
<dbReference type="PROSITE" id="PS51257">
    <property type="entry name" value="PROKAR_LIPOPROTEIN"/>
    <property type="match status" value="1"/>
</dbReference>
<proteinExistence type="inferred from homology"/>
<evidence type="ECO:0000256" key="5">
    <source>
        <dbReference type="ARBA" id="ARBA00023237"/>
    </source>
</evidence>
<dbReference type="Pfam" id="PF07980">
    <property type="entry name" value="SusD_RagB"/>
    <property type="match status" value="1"/>
</dbReference>
<keyword evidence="9" id="KW-1185">Reference proteome</keyword>
<dbReference type="Pfam" id="PF14322">
    <property type="entry name" value="SusD-like_3"/>
    <property type="match status" value="1"/>
</dbReference>
<evidence type="ECO:0000259" key="6">
    <source>
        <dbReference type="Pfam" id="PF07980"/>
    </source>
</evidence>
<evidence type="ECO:0000313" key="8">
    <source>
        <dbReference type="EMBL" id="BBL07503.1"/>
    </source>
</evidence>
<evidence type="ECO:0000259" key="7">
    <source>
        <dbReference type="Pfam" id="PF14322"/>
    </source>
</evidence>
<keyword evidence="4" id="KW-0472">Membrane</keyword>
<dbReference type="AlphaFoldDB" id="A0A4Y1X2G6"/>
<comment type="similarity">
    <text evidence="2">Belongs to the SusD family.</text>
</comment>
<evidence type="ECO:0000256" key="3">
    <source>
        <dbReference type="ARBA" id="ARBA00022729"/>
    </source>
</evidence>
<dbReference type="Gene3D" id="1.25.40.390">
    <property type="match status" value="1"/>
</dbReference>
<evidence type="ECO:0000313" key="9">
    <source>
        <dbReference type="Proteomes" id="UP000319374"/>
    </source>
</evidence>
<gene>
    <name evidence="8" type="ORF">A5CPEGH6_21410</name>
</gene>
<evidence type="ECO:0000256" key="2">
    <source>
        <dbReference type="ARBA" id="ARBA00006275"/>
    </source>
</evidence>
<feature type="domain" description="RagB/SusD" evidence="6">
    <location>
        <begin position="266"/>
        <end position="595"/>
    </location>
</feature>
<comment type="subcellular location">
    <subcellularLocation>
        <location evidence="1">Cell outer membrane</location>
    </subcellularLocation>
</comment>
<dbReference type="InterPro" id="IPR018247">
    <property type="entry name" value="EF_Hand_1_Ca_BS"/>
</dbReference>
<name>A0A4Y1X2G6_9BACT</name>
<dbReference type="Proteomes" id="UP000319374">
    <property type="component" value="Chromosome"/>
</dbReference>
<accession>A0A4Y1X2G6</accession>
<dbReference type="SUPFAM" id="SSF48452">
    <property type="entry name" value="TPR-like"/>
    <property type="match status" value="1"/>
</dbReference>
<dbReference type="RefSeq" id="WP_141429667.1">
    <property type="nucleotide sequence ID" value="NZ_AP019736.1"/>
</dbReference>
<evidence type="ECO:0000256" key="4">
    <source>
        <dbReference type="ARBA" id="ARBA00023136"/>
    </source>
</evidence>
<dbReference type="InterPro" id="IPR011990">
    <property type="entry name" value="TPR-like_helical_dom_sf"/>
</dbReference>
<evidence type="ECO:0000256" key="1">
    <source>
        <dbReference type="ARBA" id="ARBA00004442"/>
    </source>
</evidence>
<protein>
    <recommendedName>
        <fullName evidence="10">RagB/SusD family nutrient uptake outer membrane protein</fullName>
    </recommendedName>
</protein>
<dbReference type="PROSITE" id="PS00018">
    <property type="entry name" value="EF_HAND_1"/>
    <property type="match status" value="1"/>
</dbReference>
<dbReference type="InterPro" id="IPR012944">
    <property type="entry name" value="SusD_RagB_dom"/>
</dbReference>
<dbReference type="KEGG" id="ada:A5CPEGH6_21410"/>
<dbReference type="OrthoDB" id="1031584at2"/>
<sequence>MKKTFYTLCIAAVFVSCNLDEFPLDKLAPENYFNNEAELETFTNTFYQQNFPEASSIYSESADVIIVTTLQPEVSGTRTVVNEGGGWDTGSWQPLTYINNYLHYSHRCSDTKARERYDGVARFFRAYFYFEKVKRFGDVPWYDRPLKSDDPDLYKARDSRELVMSKILEDIDYAIDKLPQEQNVYSVTQWTALALKSRICLFEGTFRKYHGIAGYEEYLDECIEAAEQFIDESPYQIYKGSQTPYRDLFSSNNAISTEVILARDYEIGLNIIHNANNYTLSNTYGMPGLNKKIVDSYLKTDGSRFTDVPGYATMEFYQEMQDRDPRLTQTVRGPGYTRIGQTDRLSPDFSCSTTGYQLTKWVTDPSQDGYNKSYNDIILFRAAEVYLNFAEAKAERGTLTQTDIDKSIKPIRDRVGMPNLDMEEANDNPDPYLTSDVTGYPHVSGENKGVILEIRRERTIELIAEGHRYYDMVRWKEGKMFEQEFKGMYFTPGMNSDGYRIYDLDGSGDVSALDVCLYTTSSAPKAADHPELAVIKTFLKIGSAFELTGAAGGNIIVHNTETEPREWREDRDYLYPLPLSQIQFAPDKIKQNPNW</sequence>